<dbReference type="Proteomes" id="UP000028487">
    <property type="component" value="Unassembled WGS sequence"/>
</dbReference>
<dbReference type="RefSeq" id="WP_051862966.1">
    <property type="nucleotide sequence ID" value="NZ_CAWLWD010000114.1"/>
</dbReference>
<dbReference type="HOGENOM" id="CLU_010194_9_0_6"/>
<organism evidence="1">
    <name type="scientific">Xenorhabdus bovienii str. feltiae Moldova</name>
    <dbReference type="NCBI Taxonomy" id="1398200"/>
    <lineage>
        <taxon>Bacteria</taxon>
        <taxon>Pseudomonadati</taxon>
        <taxon>Pseudomonadota</taxon>
        <taxon>Gammaproteobacteria</taxon>
        <taxon>Enterobacterales</taxon>
        <taxon>Morganellaceae</taxon>
        <taxon>Xenorhabdus</taxon>
    </lineage>
</organism>
<dbReference type="EMBL" id="CBSV010000031">
    <property type="protein sequence ID" value="CDG99882.1"/>
    <property type="molecule type" value="Genomic_DNA"/>
</dbReference>
<dbReference type="SUPFAM" id="SSF51735">
    <property type="entry name" value="NAD(P)-binding Rossmann-fold domains"/>
    <property type="match status" value="1"/>
</dbReference>
<protein>
    <submittedName>
        <fullName evidence="1">Putative oxidoreductase, NAD(P)-binding domain</fullName>
        <ecNumber evidence="1">1.1.1.184</ecNumber>
    </submittedName>
</protein>
<dbReference type="PANTHER" id="PTHR43544">
    <property type="entry name" value="SHORT-CHAIN DEHYDROGENASE/REDUCTASE"/>
    <property type="match status" value="1"/>
</dbReference>
<dbReference type="GO" id="GO:0005737">
    <property type="term" value="C:cytoplasm"/>
    <property type="evidence" value="ECO:0007669"/>
    <property type="project" value="TreeGrafter"/>
</dbReference>
<dbReference type="GO" id="GO:0004090">
    <property type="term" value="F:carbonyl reductase (NADPH) activity"/>
    <property type="evidence" value="ECO:0007669"/>
    <property type="project" value="UniProtKB-EC"/>
</dbReference>
<sequence>MKTCLITGANRGIGFEIAKKLGERGHRVILSGRDIPALEHSVLQLTQMGITADLLHLDVTDPESIKSAANLLLSTNTTLDILINNAGVFLDSIQKPSETSLDDIHKSLTVNLVGPWLITQAFLPLLSRSEEARLIFLSTDLAALSQAADPHSKYNRIEGPAYRASKAALNMLALQWAKEFRDSKISVSVCSPGWCRTDLDSQISSEQAPNSAAEGADTVVWLALDKGREQHGHFYSARQTINW</sequence>
<keyword evidence="1" id="KW-0560">Oxidoreductase</keyword>
<dbReference type="InterPro" id="IPR002347">
    <property type="entry name" value="SDR_fam"/>
</dbReference>
<dbReference type="EC" id="1.1.1.184" evidence="1"/>
<comment type="caution">
    <text evidence="1">The sequence shown here is derived from an EMBL/GenBank/DDBJ whole genome shotgun (WGS) entry which is preliminary data.</text>
</comment>
<dbReference type="Gene3D" id="3.40.50.720">
    <property type="entry name" value="NAD(P)-binding Rossmann-like Domain"/>
    <property type="match status" value="1"/>
</dbReference>
<dbReference type="PRINTS" id="PR00081">
    <property type="entry name" value="GDHRDH"/>
</dbReference>
<name>A0A077NCI4_XENBV</name>
<accession>A0A077NCI4</accession>
<gene>
    <name evidence="1" type="ORF">XBFM1_1260031</name>
</gene>
<dbReference type="GO" id="GO:0019748">
    <property type="term" value="P:secondary metabolic process"/>
    <property type="evidence" value="ECO:0007669"/>
    <property type="project" value="TreeGrafter"/>
</dbReference>
<evidence type="ECO:0000313" key="1">
    <source>
        <dbReference type="EMBL" id="CDG99882.1"/>
    </source>
</evidence>
<reference evidence="1" key="1">
    <citation type="submission" date="2013-07" db="EMBL/GenBank/DDBJ databases">
        <title>Sub-species coevolution in mutualistic symbiosis.</title>
        <authorList>
            <person name="Murfin K."/>
            <person name="Klassen J."/>
            <person name="Lee M."/>
            <person name="Forst S."/>
            <person name="Stock P."/>
            <person name="Goodrich-Blair H."/>
        </authorList>
    </citation>
    <scope>NUCLEOTIDE SEQUENCE [LARGE SCALE GENOMIC DNA]</scope>
    <source>
        <strain evidence="1">Feltiae Moldova</strain>
    </source>
</reference>
<dbReference type="InterPro" id="IPR036291">
    <property type="entry name" value="NAD(P)-bd_dom_sf"/>
</dbReference>
<dbReference type="InterPro" id="IPR051468">
    <property type="entry name" value="Fungal_SecMetab_SDRs"/>
</dbReference>
<dbReference type="AlphaFoldDB" id="A0A077NCI4"/>
<dbReference type="Pfam" id="PF00106">
    <property type="entry name" value="adh_short"/>
    <property type="match status" value="1"/>
</dbReference>
<proteinExistence type="predicted"/>
<dbReference type="PANTHER" id="PTHR43544:SF32">
    <property type="entry name" value="CHAIN DEHYDROGENASE, PUTATIVE (AFU_ORTHOLOGUE AFUA_5G01530)-RELATED"/>
    <property type="match status" value="1"/>
</dbReference>